<comment type="caution">
    <text evidence="10">The sequence shown here is derived from an EMBL/GenBank/DDBJ whole genome shotgun (WGS) entry which is preliminary data.</text>
</comment>
<accession>A0AAN7ZFS9</accession>
<gene>
    <name evidence="10" type="ORF">RI129_010474</name>
</gene>
<feature type="signal peptide" evidence="9">
    <location>
        <begin position="1"/>
        <end position="22"/>
    </location>
</feature>
<name>A0AAN7ZFS9_9COLE</name>
<proteinExistence type="predicted"/>
<keyword evidence="9" id="KW-0732">Signal</keyword>
<dbReference type="EMBL" id="JAVRBK010000007">
    <property type="protein sequence ID" value="KAK5641927.1"/>
    <property type="molecule type" value="Genomic_DNA"/>
</dbReference>
<dbReference type="Gene3D" id="1.10.530.10">
    <property type="match status" value="1"/>
</dbReference>
<feature type="disulfide bond" evidence="8">
    <location>
        <begin position="39"/>
        <end position="45"/>
    </location>
</feature>
<feature type="disulfide bond" evidence="8">
    <location>
        <begin position="34"/>
        <end position="113"/>
    </location>
</feature>
<evidence type="ECO:0000256" key="2">
    <source>
        <dbReference type="ARBA" id="ARBA00012732"/>
    </source>
</evidence>
<dbReference type="GO" id="GO:0031640">
    <property type="term" value="P:killing of cells of another organism"/>
    <property type="evidence" value="ECO:0007669"/>
    <property type="project" value="UniProtKB-KW"/>
</dbReference>
<organism evidence="10 11">
    <name type="scientific">Pyrocoelia pectoralis</name>
    <dbReference type="NCBI Taxonomy" id="417401"/>
    <lineage>
        <taxon>Eukaryota</taxon>
        <taxon>Metazoa</taxon>
        <taxon>Ecdysozoa</taxon>
        <taxon>Arthropoda</taxon>
        <taxon>Hexapoda</taxon>
        <taxon>Insecta</taxon>
        <taxon>Pterygota</taxon>
        <taxon>Neoptera</taxon>
        <taxon>Endopterygota</taxon>
        <taxon>Coleoptera</taxon>
        <taxon>Polyphaga</taxon>
        <taxon>Elateriformia</taxon>
        <taxon>Elateroidea</taxon>
        <taxon>Lampyridae</taxon>
        <taxon>Lampyrinae</taxon>
        <taxon>Pyrocoelia</taxon>
    </lineage>
</organism>
<feature type="disulfide bond" evidence="8">
    <location>
        <begin position="82"/>
        <end position="88"/>
    </location>
</feature>
<sequence>MKKFFVFLAFTCLFCAVTDVEGLEDLLGTDIQKCLNCLCHSRSGCWSRFNCAKYSISYEYWVQGGSHSRGPHNDEKDAYANCMKDENCILNTIKSYTERFGERDCNCDGTFDCKDRLAIHLFGDACFNPKFGSVYASRFNHCAAQVGVHEMAAAEGTCVVEVY</sequence>
<dbReference type="InterPro" id="IPR008597">
    <property type="entry name" value="Invert_lysozyme"/>
</dbReference>
<dbReference type="PANTHER" id="PTHR11195">
    <property type="entry name" value="DESTABILASE-RELATED"/>
    <property type="match status" value="1"/>
</dbReference>
<dbReference type="GO" id="GO:0003796">
    <property type="term" value="F:lysozyme activity"/>
    <property type="evidence" value="ECO:0007669"/>
    <property type="project" value="UniProtKB-EC"/>
</dbReference>
<dbReference type="PROSITE" id="PS51909">
    <property type="entry name" value="LYSOZYME_I"/>
    <property type="match status" value="1"/>
</dbReference>
<evidence type="ECO:0000313" key="11">
    <source>
        <dbReference type="Proteomes" id="UP001329430"/>
    </source>
</evidence>
<evidence type="ECO:0000313" key="10">
    <source>
        <dbReference type="EMBL" id="KAK5641927.1"/>
    </source>
</evidence>
<dbReference type="Proteomes" id="UP001329430">
    <property type="component" value="Chromosome 7"/>
</dbReference>
<protein>
    <recommendedName>
        <fullName evidence="2">lysozyme</fullName>
        <ecNumber evidence="2">3.2.1.17</ecNumber>
    </recommendedName>
</protein>
<evidence type="ECO:0000256" key="7">
    <source>
        <dbReference type="ARBA" id="ARBA00023295"/>
    </source>
</evidence>
<dbReference type="GO" id="GO:0042742">
    <property type="term" value="P:defense response to bacterium"/>
    <property type="evidence" value="ECO:0007669"/>
    <property type="project" value="UniProtKB-KW"/>
</dbReference>
<evidence type="ECO:0000256" key="6">
    <source>
        <dbReference type="ARBA" id="ARBA00023157"/>
    </source>
</evidence>
<dbReference type="EC" id="3.2.1.17" evidence="2"/>
<dbReference type="Pfam" id="PF05497">
    <property type="entry name" value="Destabilase"/>
    <property type="match status" value="1"/>
</dbReference>
<dbReference type="AlphaFoldDB" id="A0AAN7ZFS9"/>
<keyword evidence="4" id="KW-0081">Bacteriolytic enzyme</keyword>
<keyword evidence="6 8" id="KW-1015">Disulfide bond</keyword>
<keyword evidence="5" id="KW-0378">Hydrolase</keyword>
<feature type="chain" id="PRO_5042958296" description="lysozyme" evidence="9">
    <location>
        <begin position="23"/>
        <end position="163"/>
    </location>
</feature>
<reference evidence="10 11" key="1">
    <citation type="journal article" date="2024" name="Insects">
        <title>An Improved Chromosome-Level Genome Assembly of the Firefly Pyrocoelia pectoralis.</title>
        <authorList>
            <person name="Fu X."/>
            <person name="Meyer-Rochow V.B."/>
            <person name="Ballantyne L."/>
            <person name="Zhu X."/>
        </authorList>
    </citation>
    <scope>NUCLEOTIDE SEQUENCE [LARGE SCALE GENOMIC DNA]</scope>
    <source>
        <strain evidence="10">XCY_ONT2</strain>
    </source>
</reference>
<comment type="catalytic activity">
    <reaction evidence="1">
        <text>Hydrolysis of (1-&gt;4)-beta-linkages between N-acetylmuramic acid and N-acetyl-D-glucosamine residues in a peptidoglycan and between N-acetyl-D-glucosamine residues in chitodextrins.</text>
        <dbReference type="EC" id="3.2.1.17"/>
    </reaction>
</comment>
<dbReference type="PANTHER" id="PTHR11195:SF13">
    <property type="entry name" value="INVERTEBRATE-TYPE LYSOZYME 2-RELATED"/>
    <property type="match status" value="1"/>
</dbReference>
<evidence type="ECO:0000256" key="1">
    <source>
        <dbReference type="ARBA" id="ARBA00000632"/>
    </source>
</evidence>
<evidence type="ECO:0000256" key="3">
    <source>
        <dbReference type="ARBA" id="ARBA00022529"/>
    </source>
</evidence>
<evidence type="ECO:0000256" key="8">
    <source>
        <dbReference type="PIRSR" id="PIRSR608597-3"/>
    </source>
</evidence>
<evidence type="ECO:0000256" key="9">
    <source>
        <dbReference type="SAM" id="SignalP"/>
    </source>
</evidence>
<evidence type="ECO:0000256" key="4">
    <source>
        <dbReference type="ARBA" id="ARBA00022638"/>
    </source>
</evidence>
<evidence type="ECO:0000256" key="5">
    <source>
        <dbReference type="ARBA" id="ARBA00022801"/>
    </source>
</evidence>
<keyword evidence="3" id="KW-0929">Antimicrobial</keyword>
<keyword evidence="7" id="KW-0326">Glycosidase</keyword>
<keyword evidence="11" id="KW-1185">Reference proteome</keyword>